<keyword evidence="3" id="KW-1185">Reference proteome</keyword>
<proteinExistence type="predicted"/>
<evidence type="ECO:0000313" key="3">
    <source>
        <dbReference type="Proteomes" id="UP000419138"/>
    </source>
</evidence>
<reference evidence="2 3" key="1">
    <citation type="submission" date="2019-05" db="EMBL/GenBank/DDBJ databases">
        <title>Comparative genomics and metabolomics analyses of clavulanic acid producing Streptomyces species provides insight into specialized metabolism and evolution of beta-lactam biosynthetic gene clusters.</title>
        <authorList>
            <person name="Moore M.A."/>
            <person name="Cruz-Morales P."/>
            <person name="Barona Gomez F."/>
            <person name="Kapil T."/>
        </authorList>
    </citation>
    <scope>NUCLEOTIDE SEQUENCE [LARGE SCALE GENOMIC DNA]</scope>
    <source>
        <strain evidence="2 3">NRRL 5741</strain>
    </source>
</reference>
<comment type="caution">
    <text evidence="2">The sequence shown here is derived from an EMBL/GenBank/DDBJ whole genome shotgun (WGS) entry which is preliminary data.</text>
</comment>
<feature type="region of interest" description="Disordered" evidence="1">
    <location>
        <begin position="15"/>
        <end position="36"/>
    </location>
</feature>
<evidence type="ECO:0000313" key="2">
    <source>
        <dbReference type="EMBL" id="MQT02117.1"/>
    </source>
</evidence>
<dbReference type="AlphaFoldDB" id="A0A646KJD2"/>
<accession>A0A646KJD2</accession>
<feature type="compositionally biased region" description="Basic residues" evidence="1">
    <location>
        <begin position="16"/>
        <end position="30"/>
    </location>
</feature>
<dbReference type="OrthoDB" id="3586357at2"/>
<organism evidence="2 3">
    <name type="scientific">Streptomyces jumonjinensis</name>
    <dbReference type="NCBI Taxonomy" id="1945"/>
    <lineage>
        <taxon>Bacteria</taxon>
        <taxon>Bacillati</taxon>
        <taxon>Actinomycetota</taxon>
        <taxon>Actinomycetes</taxon>
        <taxon>Kitasatosporales</taxon>
        <taxon>Streptomycetaceae</taxon>
        <taxon>Streptomyces</taxon>
    </lineage>
</organism>
<name>A0A646KJD2_STRJU</name>
<protein>
    <submittedName>
        <fullName evidence="2">Uncharacterized protein</fullName>
    </submittedName>
</protein>
<dbReference type="RefSeq" id="WP_153523792.1">
    <property type="nucleotide sequence ID" value="NZ_JBEPDZ010000007.1"/>
</dbReference>
<gene>
    <name evidence="2" type="ORF">FF041_18470</name>
</gene>
<evidence type="ECO:0000256" key="1">
    <source>
        <dbReference type="SAM" id="MobiDB-lite"/>
    </source>
</evidence>
<sequence length="331" mass="36616">MRCPLGQQLRHLGPAVRRRPRPARALRRPGRPGQTSAWTVSGFRPYEFGEFTYFLESRPGHRARHFFLPDADNLYGQTGFSQWPYSRYGSVVMPDRLARPGDHGNRDWFKGPLVPGVTAVHVPPYRDGNTFLLNMATITDSNHGHAFYFPADDAETRVYENGELIATGSYPQGYFTVDSGAKATYRVEVDVKDQVDQWQLATAGHTAWTFDSAGTEGQTPLPLVNNVWDLPLDGENAARAGAPFTLAFRPATNYDATPVPMKDASLDVSYDGGTTWRAAPTPVKDAQGAFRTVVRHPAKAGTDGFVALRVKITDENGGRLEQTVTNAYRLK</sequence>
<dbReference type="EMBL" id="VCLA01000145">
    <property type="protein sequence ID" value="MQT02117.1"/>
    <property type="molecule type" value="Genomic_DNA"/>
</dbReference>
<dbReference type="Proteomes" id="UP000419138">
    <property type="component" value="Unassembled WGS sequence"/>
</dbReference>